<gene>
    <name evidence="1" type="ordered locus">SNE_A20460</name>
</gene>
<accession>F8L3Q9</accession>
<evidence type="ECO:0000313" key="2">
    <source>
        <dbReference type="Proteomes" id="UP000000496"/>
    </source>
</evidence>
<sequence length="142" mass="16153">MKKETKTICLNFKQELDKFTDSVYSLSENGSLSSQEEFVLNMADTIHKLYNSSVQVIDCPDEDVKEVGELVKNIFLQPLSNKTKKPLTILNALETFSEQQVKDSDLSAILHEYVSYPESTQSFIRELELLSEDLNTALKEVV</sequence>
<dbReference type="Proteomes" id="UP000000496">
    <property type="component" value="Chromosome gsn.131"/>
</dbReference>
<name>F8L3Q9_SIMNZ</name>
<dbReference type="KEGG" id="sng:SNE_A20460"/>
<proteinExistence type="predicted"/>
<dbReference type="RefSeq" id="WP_013944389.1">
    <property type="nucleotide sequence ID" value="NC_015713.1"/>
</dbReference>
<evidence type="ECO:0000313" key="1">
    <source>
        <dbReference type="EMBL" id="CCB89923.1"/>
    </source>
</evidence>
<protein>
    <submittedName>
        <fullName evidence="1">Uncharacterized protein</fullName>
    </submittedName>
</protein>
<organism evidence="1 2">
    <name type="scientific">Simkania negevensis (strain ATCC VR-1471 / DSM 27360 / Z)</name>
    <dbReference type="NCBI Taxonomy" id="331113"/>
    <lineage>
        <taxon>Bacteria</taxon>
        <taxon>Pseudomonadati</taxon>
        <taxon>Chlamydiota</taxon>
        <taxon>Chlamydiia</taxon>
        <taxon>Parachlamydiales</taxon>
        <taxon>Simkaniaceae</taxon>
        <taxon>Simkania</taxon>
    </lineage>
</organism>
<keyword evidence="2" id="KW-1185">Reference proteome</keyword>
<reference key="1">
    <citation type="journal article" date="2011" name="Mol. Biol. Evol.">
        <title>Unity in variety -- the pan-genome of the Chlamydiae.</title>
        <authorList>
            <person name="Collingro A."/>
            <person name="Tischler P."/>
            <person name="Weinmaier T."/>
            <person name="Penz T."/>
            <person name="Heinz E."/>
            <person name="Brunham R.C."/>
            <person name="Read T.D."/>
            <person name="Bavoil P.M."/>
            <person name="Sachse K."/>
            <person name="Kahane S."/>
            <person name="Friedman M.G."/>
            <person name="Rattei T."/>
            <person name="Myers G.S.A."/>
            <person name="Horn M."/>
        </authorList>
    </citation>
    <scope>NUCLEOTIDE SEQUENCE</scope>
    <source>
        <strain>Z</strain>
    </source>
</reference>
<dbReference type="EMBL" id="FR872582">
    <property type="protein sequence ID" value="CCB89923.1"/>
    <property type="molecule type" value="Genomic_DNA"/>
</dbReference>
<dbReference type="HOGENOM" id="CLU_1814531_0_0_0"/>
<dbReference type="AlphaFoldDB" id="F8L3Q9"/>
<reference evidence="1 2" key="2">
    <citation type="journal article" date="2011" name="Mol. Biol. Evol.">
        <title>Unity in variety--the pan-genome of the Chlamydiae.</title>
        <authorList>
            <person name="Collingro A."/>
            <person name="Tischler P."/>
            <person name="Weinmaier T."/>
            <person name="Penz T."/>
            <person name="Heinz E."/>
            <person name="Brunham R.C."/>
            <person name="Read T.D."/>
            <person name="Bavoil P.M."/>
            <person name="Sachse K."/>
            <person name="Kahane S."/>
            <person name="Friedman M.G."/>
            <person name="Rattei T."/>
            <person name="Myers G.S."/>
            <person name="Horn M."/>
        </authorList>
    </citation>
    <scope>NUCLEOTIDE SEQUENCE [LARGE SCALE GENOMIC DNA]</scope>
    <source>
        <strain evidence="2">ATCC VR-1471 / Z</strain>
    </source>
</reference>